<dbReference type="Gene3D" id="3.50.50.60">
    <property type="entry name" value="FAD/NAD(P)-binding domain"/>
    <property type="match status" value="1"/>
</dbReference>
<evidence type="ECO:0000256" key="3">
    <source>
        <dbReference type="ARBA" id="ARBA00022827"/>
    </source>
</evidence>
<evidence type="ECO:0000256" key="2">
    <source>
        <dbReference type="ARBA" id="ARBA00022630"/>
    </source>
</evidence>
<gene>
    <name evidence="6" type="ORF">EVG20_g2872</name>
</gene>
<evidence type="ECO:0000256" key="4">
    <source>
        <dbReference type="ARBA" id="ARBA00023002"/>
    </source>
</evidence>
<dbReference type="InterPro" id="IPR050641">
    <property type="entry name" value="RIFMO-like"/>
</dbReference>
<dbReference type="PRINTS" id="PR00420">
    <property type="entry name" value="RNGMNOXGNASE"/>
</dbReference>
<feature type="domain" description="FAD-binding" evidence="5">
    <location>
        <begin position="112"/>
        <end position="341"/>
    </location>
</feature>
<dbReference type="GO" id="GO:0071949">
    <property type="term" value="F:FAD binding"/>
    <property type="evidence" value="ECO:0007669"/>
    <property type="project" value="InterPro"/>
</dbReference>
<dbReference type="EMBL" id="SEOQ01000120">
    <property type="protein sequence ID" value="TFY70135.1"/>
    <property type="molecule type" value="Genomic_DNA"/>
</dbReference>
<organism evidence="6 7">
    <name type="scientific">Dentipellis fragilis</name>
    <dbReference type="NCBI Taxonomy" id="205917"/>
    <lineage>
        <taxon>Eukaryota</taxon>
        <taxon>Fungi</taxon>
        <taxon>Dikarya</taxon>
        <taxon>Basidiomycota</taxon>
        <taxon>Agaricomycotina</taxon>
        <taxon>Agaricomycetes</taxon>
        <taxon>Russulales</taxon>
        <taxon>Hericiaceae</taxon>
        <taxon>Dentipellis</taxon>
    </lineage>
</organism>
<comment type="cofactor">
    <cofactor evidence="1">
        <name>FAD</name>
        <dbReference type="ChEBI" id="CHEBI:57692"/>
    </cofactor>
</comment>
<keyword evidence="7" id="KW-1185">Reference proteome</keyword>
<dbReference type="Gene3D" id="3.30.70.2450">
    <property type="match status" value="1"/>
</dbReference>
<dbReference type="STRING" id="205917.A0A4Y9Z5X4"/>
<dbReference type="InterPro" id="IPR036188">
    <property type="entry name" value="FAD/NAD-bd_sf"/>
</dbReference>
<keyword evidence="4" id="KW-0560">Oxidoreductase</keyword>
<sequence>MRADSHANIAMSPSNVDALVVGAGPTGLVAALTLAKNGVSVRIVEKLPQYALGQRGAGIMPRTLEVYHFLGVLEDVKKMGVSKLNMKEWKDGRPSKTHAMMIALEPTPTFPEVELATELVRLEQDQGPVTATVVKRQDGKEIENTITAKYVVGADGAKGVVRKLLDLTFLGETRDAVNIIIGDAEVYGVDQDYWNKFGDGPSDVAIFRPTNRFAEDIYFFLVFGRNLDYSRAVEDHEYFRQFIYDIAKLPELKIGKIETISNYRPNIRLINGFRKGKVFLAGDAAHVHSVTGAQGMNSSIMDAFNLSWKLALAIKGLASTALLDSYDAERLPVIKAMLQRTTAILNRTFTTENGKSTPVAPTDKDAESPWTRSTQLNQLGVHYRWSPIVVDEAVDELESKDKDKVEELTASTYVVEEGGRLHAGDRAPDAPGFVDLKDGGHDEAIRHFRPRASHPPRLHRWRRGFGTGPSCARSQGLLFRCYDSVAGCRGSRRGSDGSGSGAAG</sequence>
<dbReference type="Pfam" id="PF01494">
    <property type="entry name" value="FAD_binding_3"/>
    <property type="match status" value="2"/>
</dbReference>
<dbReference type="SUPFAM" id="SSF51905">
    <property type="entry name" value="FAD/NAD(P)-binding domain"/>
    <property type="match status" value="1"/>
</dbReference>
<evidence type="ECO:0000259" key="5">
    <source>
        <dbReference type="Pfam" id="PF01494"/>
    </source>
</evidence>
<evidence type="ECO:0000313" key="6">
    <source>
        <dbReference type="EMBL" id="TFY70135.1"/>
    </source>
</evidence>
<dbReference type="Proteomes" id="UP000298327">
    <property type="component" value="Unassembled WGS sequence"/>
</dbReference>
<dbReference type="PANTHER" id="PTHR43004:SF19">
    <property type="entry name" value="BINDING MONOOXYGENASE, PUTATIVE (JCVI)-RELATED"/>
    <property type="match status" value="1"/>
</dbReference>
<dbReference type="InterPro" id="IPR002938">
    <property type="entry name" value="FAD-bd"/>
</dbReference>
<feature type="domain" description="FAD-binding" evidence="5">
    <location>
        <begin position="16"/>
        <end position="93"/>
    </location>
</feature>
<accession>A0A4Y9Z5X4</accession>
<reference evidence="6 7" key="1">
    <citation type="submission" date="2019-02" db="EMBL/GenBank/DDBJ databases">
        <title>Genome sequencing of the rare red list fungi Dentipellis fragilis.</title>
        <authorList>
            <person name="Buettner E."/>
            <person name="Kellner H."/>
        </authorList>
    </citation>
    <scope>NUCLEOTIDE SEQUENCE [LARGE SCALE GENOMIC DNA]</scope>
    <source>
        <strain evidence="6 7">DSM 105465</strain>
    </source>
</reference>
<protein>
    <recommendedName>
        <fullName evidence="5">FAD-binding domain-containing protein</fullName>
    </recommendedName>
</protein>
<dbReference type="GO" id="GO:0016709">
    <property type="term" value="F:oxidoreductase activity, acting on paired donors, with incorporation or reduction of molecular oxygen, NAD(P)H as one donor, and incorporation of one atom of oxygen"/>
    <property type="evidence" value="ECO:0007669"/>
    <property type="project" value="UniProtKB-ARBA"/>
</dbReference>
<evidence type="ECO:0000256" key="1">
    <source>
        <dbReference type="ARBA" id="ARBA00001974"/>
    </source>
</evidence>
<dbReference type="OrthoDB" id="2690153at2759"/>
<keyword evidence="2" id="KW-0285">Flavoprotein</keyword>
<dbReference type="PANTHER" id="PTHR43004">
    <property type="entry name" value="TRK SYSTEM POTASSIUM UPTAKE PROTEIN"/>
    <property type="match status" value="1"/>
</dbReference>
<keyword evidence="3" id="KW-0274">FAD</keyword>
<name>A0A4Y9Z5X4_9AGAM</name>
<proteinExistence type="predicted"/>
<dbReference type="AlphaFoldDB" id="A0A4Y9Z5X4"/>
<comment type="caution">
    <text evidence="6">The sequence shown here is derived from an EMBL/GenBank/DDBJ whole genome shotgun (WGS) entry which is preliminary data.</text>
</comment>
<evidence type="ECO:0000313" key="7">
    <source>
        <dbReference type="Proteomes" id="UP000298327"/>
    </source>
</evidence>